<dbReference type="PROSITE" id="PS00134">
    <property type="entry name" value="TRYPSIN_HIS"/>
    <property type="match status" value="1"/>
</dbReference>
<gene>
    <name evidence="4" type="ORF">SPHA_48685</name>
</gene>
<name>A0A812D3A1_ACAPH</name>
<feature type="domain" description="Peptidase S1" evidence="3">
    <location>
        <begin position="120"/>
        <end position="214"/>
    </location>
</feature>
<evidence type="ECO:0000256" key="2">
    <source>
        <dbReference type="ARBA" id="ARBA00022729"/>
    </source>
</evidence>
<proteinExistence type="inferred from homology"/>
<dbReference type="PANTHER" id="PTHR15462">
    <property type="entry name" value="SERINE PROTEASE"/>
    <property type="match status" value="1"/>
</dbReference>
<dbReference type="Pfam" id="PF00089">
    <property type="entry name" value="Trypsin"/>
    <property type="match status" value="1"/>
</dbReference>
<comment type="similarity">
    <text evidence="1">Belongs to the peptidase S1 family.</text>
</comment>
<dbReference type="EC" id="3.4.21.-" evidence="4"/>
<keyword evidence="5" id="KW-1185">Reference proteome</keyword>
<dbReference type="PANTHER" id="PTHR15462:SF8">
    <property type="entry name" value="SERINE PROTEASE"/>
    <property type="match status" value="1"/>
</dbReference>
<dbReference type="InterPro" id="IPR009003">
    <property type="entry name" value="Peptidase_S1_PA"/>
</dbReference>
<comment type="caution">
    <text evidence="4">The sequence shown here is derived from an EMBL/GenBank/DDBJ whole genome shotgun (WGS) entry which is preliminary data.</text>
</comment>
<evidence type="ECO:0000313" key="4">
    <source>
        <dbReference type="EMBL" id="CAE1291168.1"/>
    </source>
</evidence>
<dbReference type="GO" id="GO:0004252">
    <property type="term" value="F:serine-type endopeptidase activity"/>
    <property type="evidence" value="ECO:0007669"/>
    <property type="project" value="InterPro"/>
</dbReference>
<dbReference type="GO" id="GO:0006508">
    <property type="term" value="P:proteolysis"/>
    <property type="evidence" value="ECO:0007669"/>
    <property type="project" value="InterPro"/>
</dbReference>
<dbReference type="InterPro" id="IPR018114">
    <property type="entry name" value="TRYPSIN_HIS"/>
</dbReference>
<dbReference type="OrthoDB" id="10037376at2759"/>
<evidence type="ECO:0000313" key="5">
    <source>
        <dbReference type="Proteomes" id="UP000597762"/>
    </source>
</evidence>
<dbReference type="InterPro" id="IPR043504">
    <property type="entry name" value="Peptidase_S1_PA_chymotrypsin"/>
</dbReference>
<protein>
    <submittedName>
        <fullName evidence="4">PRSS23</fullName>
        <ecNumber evidence="4">3.4.21.-</ecNumber>
    </submittedName>
</protein>
<dbReference type="SUPFAM" id="SSF50494">
    <property type="entry name" value="Trypsin-like serine proteases"/>
    <property type="match status" value="1"/>
</dbReference>
<dbReference type="EMBL" id="CAHIKZ030002722">
    <property type="protein sequence ID" value="CAE1291168.1"/>
    <property type="molecule type" value="Genomic_DNA"/>
</dbReference>
<dbReference type="InterPro" id="IPR001254">
    <property type="entry name" value="Trypsin_dom"/>
</dbReference>
<organism evidence="4 5">
    <name type="scientific">Acanthosepion pharaonis</name>
    <name type="common">Pharaoh cuttlefish</name>
    <name type="synonym">Sepia pharaonis</name>
    <dbReference type="NCBI Taxonomy" id="158019"/>
    <lineage>
        <taxon>Eukaryota</taxon>
        <taxon>Metazoa</taxon>
        <taxon>Spiralia</taxon>
        <taxon>Lophotrochozoa</taxon>
        <taxon>Mollusca</taxon>
        <taxon>Cephalopoda</taxon>
        <taxon>Coleoidea</taxon>
        <taxon>Decapodiformes</taxon>
        <taxon>Sepiida</taxon>
        <taxon>Sepiina</taxon>
        <taxon>Sepiidae</taxon>
        <taxon>Acanthosepion</taxon>
    </lineage>
</organism>
<keyword evidence="2" id="KW-0732">Signal</keyword>
<dbReference type="AlphaFoldDB" id="A0A812D3A1"/>
<dbReference type="Proteomes" id="UP000597762">
    <property type="component" value="Unassembled WGS sequence"/>
</dbReference>
<accession>A0A812D3A1</accession>
<evidence type="ECO:0000256" key="1">
    <source>
        <dbReference type="ARBA" id="ARBA00007664"/>
    </source>
</evidence>
<evidence type="ECO:0000259" key="3">
    <source>
        <dbReference type="Pfam" id="PF00089"/>
    </source>
</evidence>
<keyword evidence="4" id="KW-0378">Hydrolase</keyword>
<reference evidence="4" key="1">
    <citation type="submission" date="2021-01" db="EMBL/GenBank/DDBJ databases">
        <authorList>
            <person name="Li R."/>
            <person name="Bekaert M."/>
        </authorList>
    </citation>
    <scope>NUCLEOTIDE SEQUENCE</scope>
    <source>
        <strain evidence="4">Farmed</strain>
    </source>
</reference>
<dbReference type="InterPro" id="IPR050966">
    <property type="entry name" value="Glutamyl_endopeptidase"/>
</dbReference>
<sequence>MDARLSKESFLLSRDELLNASNMSKFLLATLPLFDILSAGGKVSKITKEPETGTKVKHITSRGWSLFGTVKKRDEKRHSTNREDKLRGISSKIKRRKRYSCIARNLLYILQDYSGNVVVLSSGCSGTLISPRFVLTAAHCVHNGRTSHRNLQVAIQEVTSSKRVHYVKRVTVPKGWLLVGNSMNTERYVSDYAILELVTAARGRREFMPLQAPNRNMLSFDMYYMGFSFRQRPKFGINTCPWETGRTFLNHNLITRVCGAGSGHSGASVFTHNKRKGFRISGIVSHVRIVKSNRAQHNTDQWTVITALTQPKIDFICSIVSLDPSDAPNACSFGSNSFKSSRLNLIF</sequence>
<dbReference type="Gene3D" id="2.40.10.10">
    <property type="entry name" value="Trypsin-like serine proteases"/>
    <property type="match status" value="1"/>
</dbReference>